<evidence type="ECO:0000313" key="2">
    <source>
        <dbReference type="Proteomes" id="UP000502608"/>
    </source>
</evidence>
<name>A0A6G9QGR0_9GAMM</name>
<dbReference type="RefSeq" id="WP_167675716.1">
    <property type="nucleotide sequence ID" value="NZ_CP050313.1"/>
</dbReference>
<dbReference type="KEGG" id="saes:HBH39_03650"/>
<reference evidence="1 2" key="1">
    <citation type="submission" date="2020-03" db="EMBL/GenBank/DDBJ databases">
        <title>Complete genome sequence of Shewanella sp.</title>
        <authorList>
            <person name="Kim Y.-S."/>
            <person name="Kim S.-J."/>
            <person name="Jung H.-K."/>
            <person name="Kim K.-H."/>
        </authorList>
    </citation>
    <scope>NUCLEOTIDE SEQUENCE [LARGE SCALE GENOMIC DNA]</scope>
    <source>
        <strain evidence="1 2">PN3F2</strain>
    </source>
</reference>
<evidence type="ECO:0000313" key="1">
    <source>
        <dbReference type="EMBL" id="QIR13710.1"/>
    </source>
</evidence>
<proteinExistence type="predicted"/>
<dbReference type="Proteomes" id="UP000502608">
    <property type="component" value="Chromosome"/>
</dbReference>
<keyword evidence="2" id="KW-1185">Reference proteome</keyword>
<sequence>MSSLSDEELACFSDLFATSLTGDKRQSGHTDADILAENSLSVSTEIPQVLANILGESKLTLLAEISHYRLWFPLVLKRDELGQFIPVLGVPEVVDTSGAERSWRITDLKNVTVIDNNSQQPVEVLSLSSSGLTFKMHDERHANIPTSGKLMLSNGLEVDVDFEPVRAENGVMAAKINAKGDAREALRQFLFSAHKAKYSHLYKV</sequence>
<organism evidence="1 2">
    <name type="scientific">Shewanella aestuarii</name>
    <dbReference type="NCBI Taxonomy" id="1028752"/>
    <lineage>
        <taxon>Bacteria</taxon>
        <taxon>Pseudomonadati</taxon>
        <taxon>Pseudomonadota</taxon>
        <taxon>Gammaproteobacteria</taxon>
        <taxon>Alteromonadales</taxon>
        <taxon>Shewanellaceae</taxon>
        <taxon>Shewanella</taxon>
    </lineage>
</organism>
<gene>
    <name evidence="1" type="ORF">HBH39_03650</name>
</gene>
<dbReference type="EMBL" id="CP050313">
    <property type="protein sequence ID" value="QIR13710.1"/>
    <property type="molecule type" value="Genomic_DNA"/>
</dbReference>
<accession>A0A6G9QGR0</accession>
<protein>
    <recommendedName>
        <fullName evidence="3">PilZ domain-containing protein</fullName>
    </recommendedName>
</protein>
<dbReference type="AlphaFoldDB" id="A0A6G9QGR0"/>
<evidence type="ECO:0008006" key="3">
    <source>
        <dbReference type="Google" id="ProtNLM"/>
    </source>
</evidence>